<dbReference type="GO" id="GO:0019867">
    <property type="term" value="C:outer membrane"/>
    <property type="evidence" value="ECO:0007669"/>
    <property type="project" value="InterPro"/>
</dbReference>
<keyword evidence="1" id="KW-0175">Coiled coil</keyword>
<dbReference type="Pfam" id="PF22342">
    <property type="entry name" value="T3SS_CopN_3rd"/>
    <property type="match status" value="1"/>
</dbReference>
<comment type="caution">
    <text evidence="5">The sequence shown here is derived from an EMBL/GenBank/DDBJ whole genome shotgun (WGS) entry which is preliminary data.</text>
</comment>
<dbReference type="SUPFAM" id="SSF140591">
    <property type="entry name" value="Type III secretion system domain"/>
    <property type="match status" value="1"/>
</dbReference>
<dbReference type="Gene3D" id="1.10.150.630">
    <property type="match status" value="1"/>
</dbReference>
<evidence type="ECO:0000256" key="2">
    <source>
        <dbReference type="SAM" id="MobiDB-lite"/>
    </source>
</evidence>
<dbReference type="GO" id="GO:0046903">
    <property type="term" value="P:secretion"/>
    <property type="evidence" value="ECO:0007669"/>
    <property type="project" value="InterPro"/>
</dbReference>
<organism evidence="5 6">
    <name type="scientific">Parachlamydia acanthamoebae</name>
    <dbReference type="NCBI Taxonomy" id="83552"/>
    <lineage>
        <taxon>Bacteria</taxon>
        <taxon>Pseudomonadati</taxon>
        <taxon>Chlamydiota</taxon>
        <taxon>Chlamydiia</taxon>
        <taxon>Parachlamydiales</taxon>
        <taxon>Parachlamydiaceae</taxon>
        <taxon>Parachlamydia</taxon>
    </lineage>
</organism>
<feature type="coiled-coil region" evidence="1">
    <location>
        <begin position="367"/>
        <end position="394"/>
    </location>
</feature>
<dbReference type="PATRIC" id="fig|83552.4.peg.247"/>
<evidence type="ECO:0000313" key="6">
    <source>
        <dbReference type="Proteomes" id="UP000031307"/>
    </source>
</evidence>
<dbReference type="EMBL" id="JSAM01000015">
    <property type="protein sequence ID" value="KIA78556.1"/>
    <property type="molecule type" value="Genomic_DNA"/>
</dbReference>
<gene>
    <name evidence="5" type="primary">sctW</name>
    <name evidence="5" type="ORF">DB43_DU00230</name>
</gene>
<dbReference type="InterPro" id="IPR010812">
    <property type="entry name" value="HrpJ-like"/>
</dbReference>
<sequence>MPDWNIQQGLSDSRVNVTLEAMKQVQQETKEELTAEQAESKLAFQESQKEISNPFAARLTKKEKPLSAQRGRVQKSGKMGEKADRLLPLQAIKDAASQFQGRNPELKAQILVLLREQIKPDDSKEEILRKILEFYPDVSLADEALEFLLETTDGELYQKIKEIKEEFSQQNDREIAAGRNISAQARQAADAGLGTPTTLRDMYRDITGTPRDSTSLFQELSQRYPFNELKKVVSFLLHSLGSDLKSKGPSIPRGQLHRLITETRSLQAILGVYRFFQGRMNLMHSLFSKEGLDFPEQLTFEMMAKQFMSLAAERYPSADKVLQRAVKLGIEDWILAKIIAFSQFRDAVREVAMNQIYKSLQHRDELLLAIIEALEDLEDDLEEQEEKEQEEEEDKE</sequence>
<accession>A0A0C1C549</accession>
<dbReference type="Proteomes" id="UP000031307">
    <property type="component" value="Unassembled WGS sequence"/>
</dbReference>
<dbReference type="AlphaFoldDB" id="A0A0C1C549"/>
<name>A0A0C1C549_9BACT</name>
<feature type="domain" description="T3SS low calcium response E C-terminal helical" evidence="4">
    <location>
        <begin position="275"/>
        <end position="375"/>
    </location>
</feature>
<feature type="domain" description="Hypersensitivity response secretion-like HrpJ" evidence="3">
    <location>
        <begin position="113"/>
        <end position="224"/>
    </location>
</feature>
<dbReference type="Pfam" id="PF07201">
    <property type="entry name" value="HrpJ"/>
    <property type="match status" value="1"/>
</dbReference>
<evidence type="ECO:0000256" key="1">
    <source>
        <dbReference type="SAM" id="Coils"/>
    </source>
</evidence>
<evidence type="ECO:0000313" key="5">
    <source>
        <dbReference type="EMBL" id="KIA78556.1"/>
    </source>
</evidence>
<evidence type="ECO:0000259" key="4">
    <source>
        <dbReference type="Pfam" id="PF22342"/>
    </source>
</evidence>
<dbReference type="RefSeq" id="WP_006342272.1">
    <property type="nucleotide sequence ID" value="NZ_JASBUT010000017.1"/>
</dbReference>
<dbReference type="InterPro" id="IPR054556">
    <property type="entry name" value="T3SS_CopN_C"/>
</dbReference>
<feature type="region of interest" description="Disordered" evidence="2">
    <location>
        <begin position="28"/>
        <end position="80"/>
    </location>
</feature>
<reference evidence="5 6" key="1">
    <citation type="journal article" date="2014" name="Mol. Biol. Evol.">
        <title>Massive expansion of Ubiquitination-related gene families within the Chlamydiae.</title>
        <authorList>
            <person name="Domman D."/>
            <person name="Collingro A."/>
            <person name="Lagkouvardos I."/>
            <person name="Gehre L."/>
            <person name="Weinmaier T."/>
            <person name="Rattei T."/>
            <person name="Subtil A."/>
            <person name="Horn M."/>
        </authorList>
    </citation>
    <scope>NUCLEOTIDE SEQUENCE [LARGE SCALE GENOMIC DNA]</scope>
    <source>
        <strain evidence="5 6">OEW1</strain>
    </source>
</reference>
<dbReference type="OMA" id="LGIEDWI"/>
<protein>
    <submittedName>
        <fullName evidence="5">Negative regulator of type III secretion</fullName>
    </submittedName>
</protein>
<evidence type="ECO:0000259" key="3">
    <source>
        <dbReference type="Pfam" id="PF07201"/>
    </source>
</evidence>
<proteinExistence type="predicted"/>